<protein>
    <submittedName>
        <fullName evidence="2">Uncharacterized protein</fullName>
    </submittedName>
</protein>
<keyword evidence="1" id="KW-0812">Transmembrane</keyword>
<name>A0A918XDE4_9ACTN</name>
<keyword evidence="1" id="KW-1133">Transmembrane helix</keyword>
<proteinExistence type="predicted"/>
<evidence type="ECO:0000256" key="1">
    <source>
        <dbReference type="SAM" id="Phobius"/>
    </source>
</evidence>
<dbReference type="RefSeq" id="WP_017576414.1">
    <property type="nucleotide sequence ID" value="NZ_BMXL01000012.1"/>
</dbReference>
<organism evidence="2 3">
    <name type="scientific">Nocardiopsis kunsanensis</name>
    <dbReference type="NCBI Taxonomy" id="141693"/>
    <lineage>
        <taxon>Bacteria</taxon>
        <taxon>Bacillati</taxon>
        <taxon>Actinomycetota</taxon>
        <taxon>Actinomycetes</taxon>
        <taxon>Streptosporangiales</taxon>
        <taxon>Nocardiopsidaceae</taxon>
        <taxon>Nocardiopsis</taxon>
    </lineage>
</organism>
<evidence type="ECO:0000313" key="2">
    <source>
        <dbReference type="EMBL" id="GHD27033.1"/>
    </source>
</evidence>
<dbReference type="EMBL" id="BMXL01000012">
    <property type="protein sequence ID" value="GHD27033.1"/>
    <property type="molecule type" value="Genomic_DNA"/>
</dbReference>
<dbReference type="Proteomes" id="UP000654947">
    <property type="component" value="Unassembled WGS sequence"/>
</dbReference>
<accession>A0A918XDE4</accession>
<sequence length="220" mass="24115">MEGVLPTIALVVVVASVGAITIAAHFRKDRGGELRAWARDNGWDYTDRHPAPLGEAALPTEPGVRRARHQHVLDGRQGVYRVTAFEHVQSVPVATEQGVAHVEHTHRVVAVRTPGVGTDLEIRRRPPQPGTADGAAPFGAAFQTTGRDSEFARSVLDGTLTSWLLSDTRSRSLPVRFTGGYVLTWAPMRLSPDRALIAADYLIDLLEHIPRQTWERCTGH</sequence>
<keyword evidence="1" id="KW-0472">Membrane</keyword>
<reference evidence="2 3" key="1">
    <citation type="journal article" date="2014" name="Int. J. Syst. Evol. Microbiol.">
        <title>Complete genome sequence of Corynebacterium casei LMG S-19264T (=DSM 44701T), isolated from a smear-ripened cheese.</title>
        <authorList>
            <consortium name="US DOE Joint Genome Institute (JGI-PGF)"/>
            <person name="Walter F."/>
            <person name="Albersmeier A."/>
            <person name="Kalinowski J."/>
            <person name="Ruckert C."/>
        </authorList>
    </citation>
    <scope>NUCLEOTIDE SEQUENCE [LARGE SCALE GENOMIC DNA]</scope>
    <source>
        <strain evidence="2 3">KCTC 19473</strain>
    </source>
</reference>
<comment type="caution">
    <text evidence="2">The sequence shown here is derived from an EMBL/GenBank/DDBJ whole genome shotgun (WGS) entry which is preliminary data.</text>
</comment>
<keyword evidence="3" id="KW-1185">Reference proteome</keyword>
<dbReference type="AlphaFoldDB" id="A0A918XDE4"/>
<feature type="transmembrane region" description="Helical" evidence="1">
    <location>
        <begin position="6"/>
        <end position="26"/>
    </location>
</feature>
<gene>
    <name evidence="2" type="ORF">GCM10007147_25720</name>
</gene>
<evidence type="ECO:0000313" key="3">
    <source>
        <dbReference type="Proteomes" id="UP000654947"/>
    </source>
</evidence>